<dbReference type="Proteomes" id="UP000244855">
    <property type="component" value="Unassembled WGS sequence"/>
</dbReference>
<dbReference type="EMBL" id="KZ805300">
    <property type="protein sequence ID" value="PVI08392.1"/>
    <property type="molecule type" value="Genomic_DNA"/>
</dbReference>
<keyword evidence="2" id="KW-1185">Reference proteome</keyword>
<protein>
    <submittedName>
        <fullName evidence="1">Uncharacterized protein</fullName>
    </submittedName>
</protein>
<dbReference type="AlphaFoldDB" id="A0A2V1EE16"/>
<evidence type="ECO:0000313" key="1">
    <source>
        <dbReference type="EMBL" id="PVI08392.1"/>
    </source>
</evidence>
<name>A0A2V1EE16_9PLEO</name>
<gene>
    <name evidence="1" type="ORF">DM02DRAFT_647758</name>
</gene>
<evidence type="ECO:0000313" key="2">
    <source>
        <dbReference type="Proteomes" id="UP000244855"/>
    </source>
</evidence>
<reference evidence="1 2" key="1">
    <citation type="journal article" date="2018" name="Sci. Rep.">
        <title>Comparative genomics provides insights into the lifestyle and reveals functional heterogeneity of dark septate endophytic fungi.</title>
        <authorList>
            <person name="Knapp D.G."/>
            <person name="Nemeth J.B."/>
            <person name="Barry K."/>
            <person name="Hainaut M."/>
            <person name="Henrissat B."/>
            <person name="Johnson J."/>
            <person name="Kuo A."/>
            <person name="Lim J.H.P."/>
            <person name="Lipzen A."/>
            <person name="Nolan M."/>
            <person name="Ohm R.A."/>
            <person name="Tamas L."/>
            <person name="Grigoriev I.V."/>
            <person name="Spatafora J.W."/>
            <person name="Nagy L.G."/>
            <person name="Kovacs G.M."/>
        </authorList>
    </citation>
    <scope>NUCLEOTIDE SEQUENCE [LARGE SCALE GENOMIC DNA]</scope>
    <source>
        <strain evidence="1 2">DSE2036</strain>
    </source>
</reference>
<organism evidence="1 2">
    <name type="scientific">Periconia macrospinosa</name>
    <dbReference type="NCBI Taxonomy" id="97972"/>
    <lineage>
        <taxon>Eukaryota</taxon>
        <taxon>Fungi</taxon>
        <taxon>Dikarya</taxon>
        <taxon>Ascomycota</taxon>
        <taxon>Pezizomycotina</taxon>
        <taxon>Dothideomycetes</taxon>
        <taxon>Pleosporomycetidae</taxon>
        <taxon>Pleosporales</taxon>
        <taxon>Massarineae</taxon>
        <taxon>Periconiaceae</taxon>
        <taxon>Periconia</taxon>
    </lineage>
</organism>
<sequence>MVDGAPKDTVVAGTNSLRDILPTAEEEIWVREPLAFPSVALTRRFTTLVLDNLLAIANRSITPNLVLVGINAWGCNIVQWGLICKELVFNIHLLVLIKEPPRYLNISWYTPCDDKYTTCLYNSTAFATAINRYQQGPITDNNISAITEEEQKHMNLVVAMVAMWVKKS</sequence>
<proteinExistence type="predicted"/>
<accession>A0A2V1EE16</accession>